<proteinExistence type="predicted"/>
<reference evidence="4 5" key="1">
    <citation type="journal article" date="2011" name="Genome Biol.">
        <title>Comparative genome sequence analysis underscores mycoparasitism as the ancestral life style of Trichoderma.</title>
        <authorList>
            <person name="Kubicek C.P."/>
            <person name="Herrera-Estrella A."/>
            <person name="Seidl-Seiboth V."/>
            <person name="Martinez D.A."/>
            <person name="Druzhinina I.S."/>
            <person name="Thon M."/>
            <person name="Zeilinger S."/>
            <person name="Casas-Flores S."/>
            <person name="Horwitz B.A."/>
            <person name="Mukherjee P.K."/>
            <person name="Mukherjee M."/>
            <person name="Kredics L."/>
            <person name="Alcaraz L.D."/>
            <person name="Aerts A."/>
            <person name="Antal Z."/>
            <person name="Atanasova L."/>
            <person name="Cervantes-Badillo M.G."/>
            <person name="Challacombe J."/>
            <person name="Chertkov O."/>
            <person name="McCluskey K."/>
            <person name="Coulpier F."/>
            <person name="Deshpande N."/>
            <person name="von Doehren H."/>
            <person name="Ebbole D.J."/>
            <person name="Esquivel-Naranjo E.U."/>
            <person name="Fekete E."/>
            <person name="Flipphi M."/>
            <person name="Glaser F."/>
            <person name="Gomez-Rodriguez E.Y."/>
            <person name="Gruber S."/>
            <person name="Han C."/>
            <person name="Henrissat B."/>
            <person name="Hermosa R."/>
            <person name="Hernandez-Onate M."/>
            <person name="Karaffa L."/>
            <person name="Kosti I."/>
            <person name="Le Crom S."/>
            <person name="Lindquist E."/>
            <person name="Lucas S."/>
            <person name="Luebeck M."/>
            <person name="Luebeck P.S."/>
            <person name="Margeot A."/>
            <person name="Metz B."/>
            <person name="Misra M."/>
            <person name="Nevalainen H."/>
            <person name="Omann M."/>
            <person name="Packer N."/>
            <person name="Perrone G."/>
            <person name="Uresti-Rivera E.E."/>
            <person name="Salamov A."/>
            <person name="Schmoll M."/>
            <person name="Seiboth B."/>
            <person name="Shapiro H."/>
            <person name="Sukno S."/>
            <person name="Tamayo-Ramos J.A."/>
            <person name="Tisch D."/>
            <person name="Wiest A."/>
            <person name="Wilkinson H.H."/>
            <person name="Zhang M."/>
            <person name="Coutinho P.M."/>
            <person name="Kenerley C.M."/>
            <person name="Monte E."/>
            <person name="Baker S.E."/>
            <person name="Grigoriev I.V."/>
        </authorList>
    </citation>
    <scope>NUCLEOTIDE SEQUENCE [LARGE SCALE GENOMIC DNA]</scope>
    <source>
        <strain evidence="5">Gv29-8 / FGSC 10586</strain>
    </source>
</reference>
<dbReference type="GeneID" id="25795538"/>
<dbReference type="Proteomes" id="UP000007115">
    <property type="component" value="Unassembled WGS sequence"/>
</dbReference>
<dbReference type="PANTHER" id="PTHR32332">
    <property type="entry name" value="2-NITROPROPANE DIOXYGENASE"/>
    <property type="match status" value="1"/>
</dbReference>
<evidence type="ECO:0000256" key="2">
    <source>
        <dbReference type="ARBA" id="ARBA00022643"/>
    </source>
</evidence>
<keyword evidence="3" id="KW-0560">Oxidoreductase</keyword>
<dbReference type="InterPro" id="IPR004136">
    <property type="entry name" value="NMO"/>
</dbReference>
<dbReference type="OMA" id="FLFTPEC"/>
<dbReference type="InParanoid" id="G9MHL1"/>
<dbReference type="HOGENOM" id="CLU_038732_9_0_1"/>
<evidence type="ECO:0000313" key="4">
    <source>
        <dbReference type="EMBL" id="EHK26199.1"/>
    </source>
</evidence>
<keyword evidence="2" id="KW-0288">FMN</keyword>
<dbReference type="PANTHER" id="PTHR32332:SF34">
    <property type="entry name" value="2-NITROPROPANE DIOXYGENASE FAMILY, PUTATIVE-RELATED"/>
    <property type="match status" value="1"/>
</dbReference>
<accession>G9MHL1</accession>
<name>G9MHL1_HYPVG</name>
<comment type="caution">
    <text evidence="4">The sequence shown here is derived from an EMBL/GenBank/DDBJ whole genome shotgun (WGS) entry which is preliminary data.</text>
</comment>
<dbReference type="Pfam" id="PF03060">
    <property type="entry name" value="NMO"/>
    <property type="match status" value="1"/>
</dbReference>
<sequence length="356" mass="37618">MSASQIQQWFPWVEAPVIANAPMAHAVSAELAAEVSKAGGLGFLACIADVSDNSPQVTKLDADLTKIRQLLGDGDAATTPSGHLRIGAGFLSCHSSIGNFAATALPVIQKHKPAAVWLFAPHEHIRPQKEIVRLLKGLETAPKVFIQVGNVTAAEEAIKDGADVIVCQGTDAGGHQFIRGMGVVPLLAETRKLVDEKGYDEVSLFAAGGISNGKGVAAMLTLEADGVVLGTRFTVSEESIVPEFRKKIILNATDGAISTLKSPFNDQISNSSLWGSLYDGRAVVGPIHEKFLAGASLDDCQRSLRDEYSPEEGPTLIDTWAGAGIGLVTKAQPAGEIVREVREEAKQAIRKVAARV</sequence>
<dbReference type="InterPro" id="IPR013785">
    <property type="entry name" value="Aldolase_TIM"/>
</dbReference>
<protein>
    <submittedName>
        <fullName evidence="4">Uncharacterized protein</fullName>
    </submittedName>
</protein>
<gene>
    <name evidence="4" type="ORF">TRIVIDRAFT_55583</name>
</gene>
<dbReference type="VEuPathDB" id="FungiDB:TRIVIDRAFT_55583"/>
<evidence type="ECO:0000313" key="5">
    <source>
        <dbReference type="Proteomes" id="UP000007115"/>
    </source>
</evidence>
<dbReference type="GO" id="GO:0018580">
    <property type="term" value="F:nitronate monooxygenase activity"/>
    <property type="evidence" value="ECO:0007669"/>
    <property type="project" value="InterPro"/>
</dbReference>
<organism evidence="4 5">
    <name type="scientific">Hypocrea virens (strain Gv29-8 / FGSC 10586)</name>
    <name type="common">Gliocladium virens</name>
    <name type="synonym">Trichoderma virens</name>
    <dbReference type="NCBI Taxonomy" id="413071"/>
    <lineage>
        <taxon>Eukaryota</taxon>
        <taxon>Fungi</taxon>
        <taxon>Dikarya</taxon>
        <taxon>Ascomycota</taxon>
        <taxon>Pezizomycotina</taxon>
        <taxon>Sordariomycetes</taxon>
        <taxon>Hypocreomycetidae</taxon>
        <taxon>Hypocreales</taxon>
        <taxon>Hypocreaceae</taxon>
        <taxon>Trichoderma</taxon>
    </lineage>
</organism>
<dbReference type="eggNOG" id="ENOG502RHJM">
    <property type="taxonomic scope" value="Eukaryota"/>
</dbReference>
<evidence type="ECO:0000256" key="1">
    <source>
        <dbReference type="ARBA" id="ARBA00022630"/>
    </source>
</evidence>
<dbReference type="Gene3D" id="3.20.20.70">
    <property type="entry name" value="Aldolase class I"/>
    <property type="match status" value="1"/>
</dbReference>
<dbReference type="SUPFAM" id="SSF51412">
    <property type="entry name" value="Inosine monophosphate dehydrogenase (IMPDH)"/>
    <property type="match status" value="1"/>
</dbReference>
<keyword evidence="1" id="KW-0285">Flavoprotein</keyword>
<dbReference type="EMBL" id="ABDF02000002">
    <property type="protein sequence ID" value="EHK26199.1"/>
    <property type="molecule type" value="Genomic_DNA"/>
</dbReference>
<dbReference type="OrthoDB" id="2349068at2759"/>
<dbReference type="AlphaFoldDB" id="G9MHL1"/>
<dbReference type="STRING" id="413071.G9MHL1"/>
<evidence type="ECO:0000256" key="3">
    <source>
        <dbReference type="ARBA" id="ARBA00023002"/>
    </source>
</evidence>
<dbReference type="CDD" id="cd04730">
    <property type="entry name" value="NPD_like"/>
    <property type="match status" value="1"/>
</dbReference>
<keyword evidence="5" id="KW-1185">Reference proteome</keyword>
<dbReference type="RefSeq" id="XP_013960413.1">
    <property type="nucleotide sequence ID" value="XM_014104938.1"/>
</dbReference>